<dbReference type="EMBL" id="HBUF01521693">
    <property type="protein sequence ID" value="CAG6749076.1"/>
    <property type="molecule type" value="Transcribed_RNA"/>
</dbReference>
<dbReference type="PROSITE" id="PS51257">
    <property type="entry name" value="PROKAR_LIPOPROTEIN"/>
    <property type="match status" value="1"/>
</dbReference>
<evidence type="ECO:0000256" key="1">
    <source>
        <dbReference type="SAM" id="MobiDB-lite"/>
    </source>
</evidence>
<reference evidence="2" key="1">
    <citation type="submission" date="2021-05" db="EMBL/GenBank/DDBJ databases">
        <authorList>
            <person name="Alioto T."/>
            <person name="Alioto T."/>
            <person name="Gomez Garrido J."/>
        </authorList>
    </citation>
    <scope>NUCLEOTIDE SEQUENCE</scope>
</reference>
<organism evidence="2">
    <name type="scientific">Cacopsylla melanoneura</name>
    <dbReference type="NCBI Taxonomy" id="428564"/>
    <lineage>
        <taxon>Eukaryota</taxon>
        <taxon>Metazoa</taxon>
        <taxon>Ecdysozoa</taxon>
        <taxon>Arthropoda</taxon>
        <taxon>Hexapoda</taxon>
        <taxon>Insecta</taxon>
        <taxon>Pterygota</taxon>
        <taxon>Neoptera</taxon>
        <taxon>Paraneoptera</taxon>
        <taxon>Hemiptera</taxon>
        <taxon>Sternorrhyncha</taxon>
        <taxon>Psylloidea</taxon>
        <taxon>Psyllidae</taxon>
        <taxon>Psyllinae</taxon>
        <taxon>Cacopsylla</taxon>
    </lineage>
</organism>
<dbReference type="AlphaFoldDB" id="A0A8D8W5I4"/>
<proteinExistence type="predicted"/>
<name>A0A8D8W5I4_9HEMI</name>
<protein>
    <submittedName>
        <fullName evidence="2">Uncharacterized protein</fullName>
    </submittedName>
</protein>
<evidence type="ECO:0000313" key="2">
    <source>
        <dbReference type="EMBL" id="CAG6645725.1"/>
    </source>
</evidence>
<dbReference type="EMBL" id="HBUF01521692">
    <property type="protein sequence ID" value="CAG6749074.1"/>
    <property type="molecule type" value="Transcribed_RNA"/>
</dbReference>
<feature type="region of interest" description="Disordered" evidence="1">
    <location>
        <begin position="66"/>
        <end position="105"/>
    </location>
</feature>
<sequence>MARATTPTPVPTPLCFISACSSVLTGTKSTAHTLRTTLTPTFSLVRGTNRLSVKTFGNIGSEALETQTSHHKKSQSAPSKATPFTNHSATSRNLPMRSPTHSSNNHLLSSTKSHQLLSLFKLPPRSLWNNRRVLNSFSRPLNSNRLHPFSLNSLPHPKTLLSQFNRPLNYQEPLYLPSSYQ</sequence>
<dbReference type="EMBL" id="HBUF01138079">
    <property type="protein sequence ID" value="CAG6645725.1"/>
    <property type="molecule type" value="Transcribed_RNA"/>
</dbReference>
<feature type="compositionally biased region" description="Polar residues" evidence="1">
    <location>
        <begin position="75"/>
        <end position="105"/>
    </location>
</feature>
<dbReference type="EMBL" id="HBUF01138077">
    <property type="protein sequence ID" value="CAG6645721.1"/>
    <property type="molecule type" value="Transcribed_RNA"/>
</dbReference>
<dbReference type="EMBL" id="HBUF01362546">
    <property type="protein sequence ID" value="CAG6721686.1"/>
    <property type="molecule type" value="Transcribed_RNA"/>
</dbReference>
<accession>A0A8D8W5I4</accession>
<dbReference type="EMBL" id="HBUF01138078">
    <property type="protein sequence ID" value="CAG6645723.1"/>
    <property type="molecule type" value="Transcribed_RNA"/>
</dbReference>
<dbReference type="EMBL" id="HBUF01362548">
    <property type="protein sequence ID" value="CAG6721689.1"/>
    <property type="molecule type" value="Transcribed_RNA"/>
</dbReference>